<sequence>MRLTSYTISLLYNPNIYFLNGVCLFILLFDSRMRFCSLVTVSCYQ</sequence>
<comment type="caution">
    <text evidence="2">The sequence shown here is derived from an EMBL/GenBank/DDBJ whole genome shotgun (WGS) entry which is preliminary data.</text>
</comment>
<gene>
    <name evidence="2" type="ORF">MGSAQ_000051</name>
</gene>
<name>A0A1B6NZ85_9ZZZZ</name>
<reference evidence="2" key="1">
    <citation type="submission" date="2013-11" db="EMBL/GenBank/DDBJ databases">
        <title>Microbial diversity, functional groups and degradation webs in Northern and Southern Mediterranean and Red Sea marine crude oil polluted sites.</title>
        <authorList>
            <person name="Daffonchio D."/>
            <person name="Mapelli F."/>
            <person name="Ferrer M."/>
            <person name="Richter M."/>
            <person name="Cherif A."/>
            <person name="Malkawi H.I."/>
            <person name="Yakimov M.M."/>
            <person name="Abdel-Fattah Y.R."/>
            <person name="Blaghen M."/>
            <person name="Golyshin P.N."/>
            <person name="Kalogerakis N."/>
            <person name="Boon N."/>
            <person name="Magagnini M."/>
            <person name="Fava F."/>
        </authorList>
    </citation>
    <scope>NUCLEOTIDE SEQUENCE</scope>
</reference>
<dbReference type="AlphaFoldDB" id="A0A1B6NZ85"/>
<dbReference type="EMBL" id="AYSL01000003">
    <property type="protein sequence ID" value="KTF08457.1"/>
    <property type="molecule type" value="Genomic_DNA"/>
</dbReference>
<keyword evidence="1" id="KW-1133">Transmembrane helix</keyword>
<accession>A0A1B6NZ85</accession>
<protein>
    <submittedName>
        <fullName evidence="2">Uncharacterized protein</fullName>
    </submittedName>
</protein>
<feature type="transmembrane region" description="Helical" evidence="1">
    <location>
        <begin position="12"/>
        <end position="29"/>
    </location>
</feature>
<evidence type="ECO:0000313" key="2">
    <source>
        <dbReference type="EMBL" id="KTF08457.1"/>
    </source>
</evidence>
<proteinExistence type="predicted"/>
<evidence type="ECO:0000256" key="1">
    <source>
        <dbReference type="SAM" id="Phobius"/>
    </source>
</evidence>
<keyword evidence="1" id="KW-0472">Membrane</keyword>
<organism evidence="2">
    <name type="scientific">marine sediment metagenome</name>
    <dbReference type="NCBI Taxonomy" id="412755"/>
    <lineage>
        <taxon>unclassified sequences</taxon>
        <taxon>metagenomes</taxon>
        <taxon>ecological metagenomes</taxon>
    </lineage>
</organism>
<keyword evidence="1" id="KW-0812">Transmembrane</keyword>